<evidence type="ECO:0000256" key="1">
    <source>
        <dbReference type="ARBA" id="ARBA00004141"/>
    </source>
</evidence>
<name>A0ABP0CY36_9PEZI</name>
<feature type="transmembrane region" description="Helical" evidence="6">
    <location>
        <begin position="451"/>
        <end position="472"/>
    </location>
</feature>
<feature type="transmembrane region" description="Helical" evidence="6">
    <location>
        <begin position="492"/>
        <end position="514"/>
    </location>
</feature>
<dbReference type="PANTHER" id="PTHR30618">
    <property type="entry name" value="NCS1 FAMILY PURINE/PYRIMIDINE TRANSPORTER"/>
    <property type="match status" value="1"/>
</dbReference>
<feature type="transmembrane region" description="Helical" evidence="6">
    <location>
        <begin position="112"/>
        <end position="131"/>
    </location>
</feature>
<dbReference type="CDD" id="cd11482">
    <property type="entry name" value="SLC-NCS1sbd_NRT1-like"/>
    <property type="match status" value="1"/>
</dbReference>
<keyword evidence="8" id="KW-1185">Reference proteome</keyword>
<keyword evidence="4 6" id="KW-1133">Transmembrane helix</keyword>
<feature type="transmembrane region" description="Helical" evidence="6">
    <location>
        <begin position="181"/>
        <end position="199"/>
    </location>
</feature>
<dbReference type="InterPro" id="IPR001248">
    <property type="entry name" value="Pur-cyt_permease"/>
</dbReference>
<feature type="transmembrane region" description="Helical" evidence="6">
    <location>
        <begin position="138"/>
        <end position="161"/>
    </location>
</feature>
<protein>
    <submittedName>
        <fullName evidence="7">Uncharacterized protein</fullName>
    </submittedName>
</protein>
<evidence type="ECO:0000256" key="4">
    <source>
        <dbReference type="ARBA" id="ARBA00022989"/>
    </source>
</evidence>
<dbReference type="InterPro" id="IPR045225">
    <property type="entry name" value="Uracil/uridine/allantoin_perm"/>
</dbReference>
<evidence type="ECO:0000256" key="5">
    <source>
        <dbReference type="ARBA" id="ARBA00023136"/>
    </source>
</evidence>
<accession>A0ABP0CY36</accession>
<organism evidence="7 8">
    <name type="scientific">Sporothrix eucalyptigena</name>
    <dbReference type="NCBI Taxonomy" id="1812306"/>
    <lineage>
        <taxon>Eukaryota</taxon>
        <taxon>Fungi</taxon>
        <taxon>Dikarya</taxon>
        <taxon>Ascomycota</taxon>
        <taxon>Pezizomycotina</taxon>
        <taxon>Sordariomycetes</taxon>
        <taxon>Sordariomycetidae</taxon>
        <taxon>Ophiostomatales</taxon>
        <taxon>Ophiostomataceae</taxon>
        <taxon>Sporothrix</taxon>
    </lineage>
</organism>
<evidence type="ECO:0000256" key="3">
    <source>
        <dbReference type="ARBA" id="ARBA00022692"/>
    </source>
</evidence>
<comment type="subcellular location">
    <subcellularLocation>
        <location evidence="1">Membrane</location>
        <topology evidence="1">Multi-pass membrane protein</topology>
    </subcellularLocation>
</comment>
<evidence type="ECO:0000313" key="8">
    <source>
        <dbReference type="Proteomes" id="UP001642482"/>
    </source>
</evidence>
<evidence type="ECO:0000313" key="7">
    <source>
        <dbReference type="EMBL" id="CAK7235926.1"/>
    </source>
</evidence>
<keyword evidence="3 6" id="KW-0812">Transmembrane</keyword>
<evidence type="ECO:0000256" key="6">
    <source>
        <dbReference type="SAM" id="Phobius"/>
    </source>
</evidence>
<gene>
    <name evidence="7" type="ORF">SEUCBS140593_009446</name>
</gene>
<dbReference type="EMBL" id="CAWUHD010000155">
    <property type="protein sequence ID" value="CAK7235926.1"/>
    <property type="molecule type" value="Genomic_DNA"/>
</dbReference>
<feature type="transmembrane region" description="Helical" evidence="6">
    <location>
        <begin position="401"/>
        <end position="420"/>
    </location>
</feature>
<sequence>MGFFPSKDTVKARCTSLSAWELQKEPSAVAPDTVWSNKDMDPVGPEDQTWSIYTWMAYWATEVISLGSWQTGGSMLSAGLSWREAIPAVVVGAFCTSIPMVLNGAIGADLHVPFSVIVRSSFGYYLGYFCVVSRCVLAMFWLGSVTTNGSMAITVMIQAIWPSYAKIPNHIATNMGVTTEGMISFLLFWLIQLPLFLIPPQKLRPLFIAKLIITPTAALATMGWCVHKAGGAGPVFAEQATLQGSAKAWQFLASMSSVSGGLATLACNIPDFSRYAKTSKGQYIQLPFIPTVYTLGMLVGIIGSSATAVIYGKLIWNPLNIYIYWIESGSSGGRAAAFFCGFAWAISQACTNITANSISAANDLTVLFPRYLNIRRGCLVAAVIGAWVFVPWRIVASATNFLTFMGGYAIFLAPIAGIMASDYWIVKKKHIDVPALYDPQGRYRYKGGVNWRALLALLLAIGPTMPGLIYAVGSTDGANVHITDGAKHLYKFDWLFGFLVSIVVYTSTSIFFPADKSLISATVRTREESEELKGASVLDGQATSSQAGSAADVALQGEKSSCLDVKAI</sequence>
<dbReference type="Pfam" id="PF02133">
    <property type="entry name" value="Transp_cyt_pur"/>
    <property type="match status" value="1"/>
</dbReference>
<evidence type="ECO:0000256" key="2">
    <source>
        <dbReference type="ARBA" id="ARBA00008974"/>
    </source>
</evidence>
<dbReference type="PANTHER" id="PTHR30618:SF0">
    <property type="entry name" value="PURINE-URACIL PERMEASE NCS1"/>
    <property type="match status" value="1"/>
</dbReference>
<feature type="transmembrane region" description="Helical" evidence="6">
    <location>
        <begin position="291"/>
        <end position="316"/>
    </location>
</feature>
<dbReference type="Gene3D" id="1.10.4160.10">
    <property type="entry name" value="Hydantoin permease"/>
    <property type="match status" value="1"/>
</dbReference>
<proteinExistence type="inferred from homology"/>
<feature type="transmembrane region" description="Helical" evidence="6">
    <location>
        <begin position="249"/>
        <end position="270"/>
    </location>
</feature>
<reference evidence="7 8" key="1">
    <citation type="submission" date="2024-01" db="EMBL/GenBank/DDBJ databases">
        <authorList>
            <person name="Allen C."/>
            <person name="Tagirdzhanova G."/>
        </authorList>
    </citation>
    <scope>NUCLEOTIDE SEQUENCE [LARGE SCALE GENOMIC DNA]</scope>
</reference>
<dbReference type="Proteomes" id="UP001642482">
    <property type="component" value="Unassembled WGS sequence"/>
</dbReference>
<feature type="transmembrane region" description="Helical" evidence="6">
    <location>
        <begin position="376"/>
        <end position="395"/>
    </location>
</feature>
<keyword evidence="5 6" id="KW-0472">Membrane</keyword>
<feature type="transmembrane region" description="Helical" evidence="6">
    <location>
        <begin position="211"/>
        <end position="229"/>
    </location>
</feature>
<comment type="similarity">
    <text evidence="2">Belongs to the purine-cytosine permease (2.A.39) family.</text>
</comment>
<comment type="caution">
    <text evidence="7">The sequence shown here is derived from an EMBL/GenBank/DDBJ whole genome shotgun (WGS) entry which is preliminary data.</text>
</comment>